<dbReference type="AlphaFoldDB" id="A0A067KT51"/>
<gene>
    <name evidence="2" type="ORF">JCGZ_03678</name>
</gene>
<sequence>MDPRKKEEVEVEDASDTETEKLDISDEEEKEPEIEAKKTSEFLSAQKSREAMLNRMKEDLIEEHNRELDEPIKHVKVVVEHT</sequence>
<evidence type="ECO:0000313" key="2">
    <source>
        <dbReference type="EMBL" id="KDP39396.1"/>
    </source>
</evidence>
<evidence type="ECO:0000313" key="3">
    <source>
        <dbReference type="Proteomes" id="UP000027138"/>
    </source>
</evidence>
<protein>
    <submittedName>
        <fullName evidence="2">Uncharacterized protein</fullName>
    </submittedName>
</protein>
<dbReference type="Proteomes" id="UP000027138">
    <property type="component" value="Unassembled WGS sequence"/>
</dbReference>
<name>A0A067KT51_JATCU</name>
<proteinExistence type="predicted"/>
<feature type="region of interest" description="Disordered" evidence="1">
    <location>
        <begin position="1"/>
        <end position="41"/>
    </location>
</feature>
<organism evidence="2 3">
    <name type="scientific">Jatropha curcas</name>
    <name type="common">Barbados nut</name>
    <dbReference type="NCBI Taxonomy" id="180498"/>
    <lineage>
        <taxon>Eukaryota</taxon>
        <taxon>Viridiplantae</taxon>
        <taxon>Streptophyta</taxon>
        <taxon>Embryophyta</taxon>
        <taxon>Tracheophyta</taxon>
        <taxon>Spermatophyta</taxon>
        <taxon>Magnoliopsida</taxon>
        <taxon>eudicotyledons</taxon>
        <taxon>Gunneridae</taxon>
        <taxon>Pentapetalae</taxon>
        <taxon>rosids</taxon>
        <taxon>fabids</taxon>
        <taxon>Malpighiales</taxon>
        <taxon>Euphorbiaceae</taxon>
        <taxon>Crotonoideae</taxon>
        <taxon>Jatropheae</taxon>
        <taxon>Jatropha</taxon>
    </lineage>
</organism>
<dbReference type="EMBL" id="KK914352">
    <property type="protein sequence ID" value="KDP39396.1"/>
    <property type="molecule type" value="Genomic_DNA"/>
</dbReference>
<reference evidence="2 3" key="1">
    <citation type="journal article" date="2014" name="PLoS ONE">
        <title>Global Analysis of Gene Expression Profiles in Physic Nut (Jatropha curcas L.) Seedlings Exposed to Salt Stress.</title>
        <authorList>
            <person name="Zhang L."/>
            <person name="Zhang C."/>
            <person name="Wu P."/>
            <person name="Chen Y."/>
            <person name="Li M."/>
            <person name="Jiang H."/>
            <person name="Wu G."/>
        </authorList>
    </citation>
    <scope>NUCLEOTIDE SEQUENCE [LARGE SCALE GENOMIC DNA]</scope>
    <source>
        <strain evidence="3">cv. GZQX0401</strain>
        <tissue evidence="2">Young leaves</tissue>
    </source>
</reference>
<keyword evidence="3" id="KW-1185">Reference proteome</keyword>
<accession>A0A067KT51</accession>
<evidence type="ECO:0000256" key="1">
    <source>
        <dbReference type="SAM" id="MobiDB-lite"/>
    </source>
</evidence>